<dbReference type="SUPFAM" id="SSF50998">
    <property type="entry name" value="Quinoprotein alcohol dehydrogenase-like"/>
    <property type="match status" value="1"/>
</dbReference>
<sequence length="430" mass="45786">MLSRARVLASIALAALLTITGCSGDDSWINIKAAPGWSASYADAHNSSYTATEGARELTLEWSRNTKGQIRSAAAIGIDNFIAVSADTPSGCTLMEWEDNRAARQRWCTRMITGSPWSGPLADGYNNLYMGQPGAVVSFPPTQWIRWRKPVIGAPTTPKIVEPGRLLIVTHLGQILIFDAQRGEVVGTPMDLLEGVDPADPRRGLEDCEPARPKCPISASPAYDPATGTIVTTLWQPDKPVPVLLGITYDADGKVTLKHKWASKIIDEGVIGSPVMSNDGETVYINDRKGSLHAMHTFDGSQKWSLPLGFNATTPPSVAPDGTIIAGTGDRATLVGIKDSGAKGEIAWRRDDLVPLSTSSQAAGNVGYAVVRDGDKGLALVVFNTPDGATINRYPLPDAAGFPVGISIGPDQRVIVTLSEGLVYGFRPET</sequence>
<dbReference type="SUPFAM" id="SSF63829">
    <property type="entry name" value="Calcium-dependent phosphotriesterase"/>
    <property type="match status" value="1"/>
</dbReference>
<evidence type="ECO:0000313" key="4">
    <source>
        <dbReference type="Proteomes" id="UP000045782"/>
    </source>
</evidence>
<evidence type="ECO:0000259" key="2">
    <source>
        <dbReference type="Pfam" id="PF13360"/>
    </source>
</evidence>
<accession>A0A0U0ZP89</accession>
<keyword evidence="1" id="KW-0732">Signal</keyword>
<dbReference type="InterPro" id="IPR015943">
    <property type="entry name" value="WD40/YVTN_repeat-like_dom_sf"/>
</dbReference>
<feature type="domain" description="Pyrrolo-quinoline quinone repeat" evidence="2">
    <location>
        <begin position="222"/>
        <end position="398"/>
    </location>
</feature>
<gene>
    <name evidence="3" type="primary">yxaL</name>
    <name evidence="3" type="ORF">ERS075579_02945</name>
</gene>
<dbReference type="InterPro" id="IPR002372">
    <property type="entry name" value="PQQ_rpt_dom"/>
</dbReference>
<dbReference type="EMBL" id="CSWP01000005">
    <property type="protein sequence ID" value="CPV57653.1"/>
    <property type="molecule type" value="Genomic_DNA"/>
</dbReference>
<dbReference type="AlphaFoldDB" id="A0A0U0ZP89"/>
<reference evidence="3 4" key="1">
    <citation type="submission" date="2015-03" db="EMBL/GenBank/DDBJ databases">
        <authorList>
            <person name="Murphy D."/>
        </authorList>
    </citation>
    <scope>NUCLEOTIDE SEQUENCE [LARGE SCALE GENOMIC DNA]</scope>
    <source>
        <strain evidence="3 4">PAP088</strain>
    </source>
</reference>
<dbReference type="Gene3D" id="2.130.10.10">
    <property type="entry name" value="YVTN repeat-like/Quinoprotein amine dehydrogenase"/>
    <property type="match status" value="1"/>
</dbReference>
<evidence type="ECO:0000313" key="3">
    <source>
        <dbReference type="EMBL" id="CPV57653.1"/>
    </source>
</evidence>
<dbReference type="Proteomes" id="UP000045782">
    <property type="component" value="Unassembled WGS sequence"/>
</dbReference>
<dbReference type="InterPro" id="IPR011047">
    <property type="entry name" value="Quinoprotein_ADH-like_sf"/>
</dbReference>
<feature type="signal peptide" evidence="1">
    <location>
        <begin position="1"/>
        <end position="24"/>
    </location>
</feature>
<dbReference type="PROSITE" id="PS51257">
    <property type="entry name" value="PROKAR_LIPOPROTEIN"/>
    <property type="match status" value="1"/>
</dbReference>
<name>A0A0U0ZP89_9MYCO</name>
<protein>
    <submittedName>
        <fullName evidence="3">FOG: WD40-like repeat protein</fullName>
    </submittedName>
</protein>
<feature type="chain" id="PRO_5043133751" evidence="1">
    <location>
        <begin position="25"/>
        <end position="430"/>
    </location>
</feature>
<dbReference type="Pfam" id="PF13360">
    <property type="entry name" value="PQQ_2"/>
    <property type="match status" value="1"/>
</dbReference>
<proteinExistence type="predicted"/>
<organism evidence="3 4">
    <name type="scientific">Mycobacteroides abscessus</name>
    <dbReference type="NCBI Taxonomy" id="36809"/>
    <lineage>
        <taxon>Bacteria</taxon>
        <taxon>Bacillati</taxon>
        <taxon>Actinomycetota</taxon>
        <taxon>Actinomycetes</taxon>
        <taxon>Mycobacteriales</taxon>
        <taxon>Mycobacteriaceae</taxon>
        <taxon>Mycobacteroides</taxon>
    </lineage>
</organism>
<evidence type="ECO:0000256" key="1">
    <source>
        <dbReference type="SAM" id="SignalP"/>
    </source>
</evidence>
<dbReference type="RefSeq" id="WP_005056697.1">
    <property type="nucleotide sequence ID" value="NZ_AP022621.1"/>
</dbReference>